<evidence type="ECO:0000256" key="5">
    <source>
        <dbReference type="SAM" id="MobiDB-lite"/>
    </source>
</evidence>
<dbReference type="PANTHER" id="PTHR30290:SF10">
    <property type="entry name" value="PERIPLASMIC OLIGOPEPTIDE-BINDING PROTEIN-RELATED"/>
    <property type="match status" value="1"/>
</dbReference>
<sequence>MKKRLVSVVLVAAFAFSMLAGCGSDNSASKDNNKTSAEAEQTATNSGDGFNITVNFASEPMTMDPALNSSVDGAIMANHLFEGLMKWESTGEEVEGSDGTCDSAKLTYGQAESYDKTANDDGTVTYTFHLRDGIKWSDGKDVTAGDFEYAWKRLVNPATAADYNYMLDCVVNANEIMAGEKDPSELAVKAVDDKTFEVTLTTDLPYFDELCAFPAMMPVRQDIIEANGDQWTFDPSTYISNGPYKLTEWTHNSQIVMAKDENYYDYENLGPDTLTFKLMDDTNAMLSGFKSGELDYIQEAPQAELPNLIASGDMKIVDYLGTYYVCFQTQKAPFDNPKVREAFTLAVDRNYIVDKVTQSGQVEASAYVPSGISDAEEGSDFRKVGGDYYDPTKDAYEANCEKARQLLAEAGYPNGEGFPVVEYLYNTSDAHKAVAEALQNMWEQELGVTVTLNNQEWASFLQTRKNGDYSIARNGWISDYNDPVSFLDMWVTGGGNNDAQYSNPDYDNLINQAKAESDPAARMKLLHQAEDILVGQDYVVDPLYFYTQKYMLRDGIEGMYYTPLGYFFFGYCTQSK</sequence>
<evidence type="ECO:0000313" key="8">
    <source>
        <dbReference type="EMBL" id="CUM92553.1"/>
    </source>
</evidence>
<evidence type="ECO:0000256" key="6">
    <source>
        <dbReference type="SAM" id="SignalP"/>
    </source>
</evidence>
<dbReference type="FunFam" id="3.10.105.10:FF:000001">
    <property type="entry name" value="Oligopeptide ABC transporter, oligopeptide-binding protein"/>
    <property type="match status" value="1"/>
</dbReference>
<dbReference type="PROSITE" id="PS51257">
    <property type="entry name" value="PROKAR_LIPOPROTEIN"/>
    <property type="match status" value="1"/>
</dbReference>
<dbReference type="InterPro" id="IPR030678">
    <property type="entry name" value="Peptide/Ni-bd"/>
</dbReference>
<dbReference type="EMBL" id="CYYA01000006">
    <property type="protein sequence ID" value="CUM92553.1"/>
    <property type="molecule type" value="Genomic_DNA"/>
</dbReference>
<dbReference type="AlphaFoldDB" id="A0A173SQD4"/>
<dbReference type="Pfam" id="PF00496">
    <property type="entry name" value="SBP_bac_5"/>
    <property type="match status" value="1"/>
</dbReference>
<evidence type="ECO:0000256" key="4">
    <source>
        <dbReference type="ARBA" id="ARBA00022729"/>
    </source>
</evidence>
<dbReference type="FunFam" id="3.90.76.10:FF:000001">
    <property type="entry name" value="Oligopeptide ABC transporter substrate-binding protein"/>
    <property type="match status" value="1"/>
</dbReference>
<dbReference type="Gene3D" id="3.40.190.10">
    <property type="entry name" value="Periplasmic binding protein-like II"/>
    <property type="match status" value="1"/>
</dbReference>
<reference evidence="8 9" key="1">
    <citation type="submission" date="2015-09" db="EMBL/GenBank/DDBJ databases">
        <authorList>
            <consortium name="Pathogen Informatics"/>
        </authorList>
    </citation>
    <scope>NUCLEOTIDE SEQUENCE [LARGE SCALE GENOMIC DNA]</scope>
    <source>
        <strain evidence="8 9">2789STDY5608891</strain>
    </source>
</reference>
<dbReference type="InterPro" id="IPR000914">
    <property type="entry name" value="SBP_5_dom"/>
</dbReference>
<proteinExistence type="inferred from homology"/>
<dbReference type="GO" id="GO:0030288">
    <property type="term" value="C:outer membrane-bounded periplasmic space"/>
    <property type="evidence" value="ECO:0007669"/>
    <property type="project" value="UniProtKB-ARBA"/>
</dbReference>
<dbReference type="STRING" id="39490.ERS852448_01087"/>
<dbReference type="GO" id="GO:1904680">
    <property type="term" value="F:peptide transmembrane transporter activity"/>
    <property type="evidence" value="ECO:0007669"/>
    <property type="project" value="TreeGrafter"/>
</dbReference>
<protein>
    <submittedName>
        <fullName evidence="8">Stage 0 sporulation protein KA</fullName>
    </submittedName>
</protein>
<dbReference type="Gene3D" id="3.10.105.10">
    <property type="entry name" value="Dipeptide-binding Protein, Domain 3"/>
    <property type="match status" value="1"/>
</dbReference>
<feature type="chain" id="PRO_5039383023" evidence="6">
    <location>
        <begin position="21"/>
        <end position="576"/>
    </location>
</feature>
<feature type="signal peptide" evidence="6">
    <location>
        <begin position="1"/>
        <end position="20"/>
    </location>
</feature>
<dbReference type="PANTHER" id="PTHR30290">
    <property type="entry name" value="PERIPLASMIC BINDING COMPONENT OF ABC TRANSPORTER"/>
    <property type="match status" value="1"/>
</dbReference>
<name>A0A173SQD4_EUBRA</name>
<dbReference type="PIRSF" id="PIRSF002741">
    <property type="entry name" value="MppA"/>
    <property type="match status" value="1"/>
</dbReference>
<keyword evidence="4 6" id="KW-0732">Signal</keyword>
<dbReference type="GO" id="GO:0043190">
    <property type="term" value="C:ATP-binding cassette (ABC) transporter complex"/>
    <property type="evidence" value="ECO:0007669"/>
    <property type="project" value="InterPro"/>
</dbReference>
<dbReference type="Proteomes" id="UP000095492">
    <property type="component" value="Unassembled WGS sequence"/>
</dbReference>
<dbReference type="Gene3D" id="3.90.76.10">
    <property type="entry name" value="Dipeptide-binding Protein, Domain 1"/>
    <property type="match status" value="1"/>
</dbReference>
<keyword evidence="3" id="KW-0813">Transport</keyword>
<evidence type="ECO:0000256" key="2">
    <source>
        <dbReference type="ARBA" id="ARBA00005695"/>
    </source>
</evidence>
<feature type="domain" description="Solute-binding protein family 5" evidence="7">
    <location>
        <begin position="111"/>
        <end position="497"/>
    </location>
</feature>
<evidence type="ECO:0000256" key="3">
    <source>
        <dbReference type="ARBA" id="ARBA00022448"/>
    </source>
</evidence>
<comment type="similarity">
    <text evidence="2">Belongs to the bacterial solute-binding protein 5 family.</text>
</comment>
<evidence type="ECO:0000256" key="1">
    <source>
        <dbReference type="ARBA" id="ARBA00004196"/>
    </source>
</evidence>
<comment type="subcellular location">
    <subcellularLocation>
        <location evidence="1">Cell envelope</location>
    </subcellularLocation>
</comment>
<dbReference type="RefSeq" id="WP_055289826.1">
    <property type="nucleotide sequence ID" value="NZ_CP173382.1"/>
</dbReference>
<dbReference type="InterPro" id="IPR039424">
    <property type="entry name" value="SBP_5"/>
</dbReference>
<accession>A0A173SQD4</accession>
<gene>
    <name evidence="8" type="primary">oppA</name>
    <name evidence="8" type="ORF">ERS852448_01087</name>
</gene>
<dbReference type="GeneID" id="97389988"/>
<dbReference type="OrthoDB" id="9801912at2"/>
<organism evidence="8 9">
    <name type="scientific">Eubacterium ramulus</name>
    <dbReference type="NCBI Taxonomy" id="39490"/>
    <lineage>
        <taxon>Bacteria</taxon>
        <taxon>Bacillati</taxon>
        <taxon>Bacillota</taxon>
        <taxon>Clostridia</taxon>
        <taxon>Eubacteriales</taxon>
        <taxon>Eubacteriaceae</taxon>
        <taxon>Eubacterium</taxon>
    </lineage>
</organism>
<evidence type="ECO:0000259" key="7">
    <source>
        <dbReference type="Pfam" id="PF00496"/>
    </source>
</evidence>
<feature type="region of interest" description="Disordered" evidence="5">
    <location>
        <begin position="25"/>
        <end position="46"/>
    </location>
</feature>
<dbReference type="CDD" id="cd08504">
    <property type="entry name" value="PBP2_OppA"/>
    <property type="match status" value="1"/>
</dbReference>
<dbReference type="SUPFAM" id="SSF53850">
    <property type="entry name" value="Periplasmic binding protein-like II"/>
    <property type="match status" value="1"/>
</dbReference>
<dbReference type="GO" id="GO:0015833">
    <property type="term" value="P:peptide transport"/>
    <property type="evidence" value="ECO:0007669"/>
    <property type="project" value="TreeGrafter"/>
</dbReference>
<evidence type="ECO:0000313" key="9">
    <source>
        <dbReference type="Proteomes" id="UP000095492"/>
    </source>
</evidence>